<proteinExistence type="predicted"/>
<name>A0A8B3DFK1_VIBHA</name>
<dbReference type="RefSeq" id="WP_114093256.1">
    <property type="nucleotide sequence ID" value="NZ_QOUW02000354.1"/>
</dbReference>
<reference evidence="1 2" key="1">
    <citation type="submission" date="2018-08" db="EMBL/GenBank/DDBJ databases">
        <title>Vibrio harveyi strains pathogenic to white snook Centropomus viridis Lockington (1877) and potential probiotic bacteria.</title>
        <authorList>
            <person name="Soto-Rodriguez S."/>
            <person name="Gomez-Gil B."/>
            <person name="Lozano-Olvera R."/>
        </authorList>
    </citation>
    <scope>NUCLEOTIDE SEQUENCE [LARGE SCALE GENOMIC DNA]</scope>
    <source>
        <strain evidence="1 2">CAIM 1508</strain>
    </source>
</reference>
<gene>
    <name evidence="1" type="ORF">DS957_029540</name>
</gene>
<evidence type="ECO:0000313" key="1">
    <source>
        <dbReference type="EMBL" id="RIV97193.1"/>
    </source>
</evidence>
<organism evidence="1 2">
    <name type="scientific">Vibrio harveyi</name>
    <name type="common">Beneckea harveyi</name>
    <dbReference type="NCBI Taxonomy" id="669"/>
    <lineage>
        <taxon>Bacteria</taxon>
        <taxon>Pseudomonadati</taxon>
        <taxon>Pseudomonadota</taxon>
        <taxon>Gammaproteobacteria</taxon>
        <taxon>Vibrionales</taxon>
        <taxon>Vibrionaceae</taxon>
        <taxon>Vibrio</taxon>
    </lineage>
</organism>
<protein>
    <submittedName>
        <fullName evidence="1">Uncharacterized protein</fullName>
    </submittedName>
</protein>
<dbReference type="Proteomes" id="UP000253437">
    <property type="component" value="Unassembled WGS sequence"/>
</dbReference>
<sequence>MFAELLKILGFVKDAASDINQFKSLRERESAIVELLKTYFYLYDVHRDGVKLLDSIGPDPIGFVNSASEGEIRAIVDVWDSNLRLQGLRLYSIQEFISSKSYLAVINPKAVDEIGKVIGYKMDRVVSLHQIGAALFFRNVFPIETSPQGLASLVVMVLTWLLWF</sequence>
<comment type="caution">
    <text evidence="1">The sequence shown here is derived from an EMBL/GenBank/DDBJ whole genome shotgun (WGS) entry which is preliminary data.</text>
</comment>
<accession>A0A8B3DFK1</accession>
<evidence type="ECO:0000313" key="2">
    <source>
        <dbReference type="Proteomes" id="UP000253437"/>
    </source>
</evidence>
<dbReference type="EMBL" id="QOUW02000354">
    <property type="protein sequence ID" value="RIV97193.1"/>
    <property type="molecule type" value="Genomic_DNA"/>
</dbReference>
<dbReference type="AlphaFoldDB" id="A0A8B3DFK1"/>